<dbReference type="Proteomes" id="UP000014974">
    <property type="component" value="Unassembled WGS sequence"/>
</dbReference>
<evidence type="ECO:0000256" key="6">
    <source>
        <dbReference type="ARBA" id="ARBA00023237"/>
    </source>
</evidence>
<dbReference type="eggNOG" id="COG4206">
    <property type="taxonomic scope" value="Bacteria"/>
</dbReference>
<dbReference type="Gene3D" id="2.170.130.10">
    <property type="entry name" value="TonB-dependent receptor, plug domain"/>
    <property type="match status" value="1"/>
</dbReference>
<dbReference type="InterPro" id="IPR036942">
    <property type="entry name" value="Beta-barrel_TonB_sf"/>
</dbReference>
<evidence type="ECO:0000256" key="7">
    <source>
        <dbReference type="PROSITE-ProRule" id="PRU01360"/>
    </source>
</evidence>
<dbReference type="Gene3D" id="2.40.170.20">
    <property type="entry name" value="TonB-dependent receptor, beta-barrel domain"/>
    <property type="match status" value="1"/>
</dbReference>
<dbReference type="SUPFAM" id="SSF56935">
    <property type="entry name" value="Porins"/>
    <property type="match status" value="1"/>
</dbReference>
<dbReference type="AlphaFoldDB" id="S7WJZ6"/>
<comment type="similarity">
    <text evidence="7">Belongs to the TonB-dependent receptor family.</text>
</comment>
<dbReference type="eggNOG" id="COG1629">
    <property type="taxonomic scope" value="Bacteria"/>
</dbReference>
<dbReference type="EMBL" id="ATNM01000136">
    <property type="protein sequence ID" value="EPR67039.1"/>
    <property type="molecule type" value="Genomic_DNA"/>
</dbReference>
<dbReference type="FunFam" id="2.60.40.1120:FF:000003">
    <property type="entry name" value="Outer membrane protein Omp121"/>
    <property type="match status" value="1"/>
</dbReference>
<dbReference type="InterPro" id="IPR012910">
    <property type="entry name" value="Plug_dom"/>
</dbReference>
<accession>S7WJZ6</accession>
<dbReference type="STRING" id="641524.ADICYQ_3909"/>
<dbReference type="RefSeq" id="WP_020889788.1">
    <property type="nucleotide sequence ID" value="NZ_ATNM01000136.1"/>
</dbReference>
<dbReference type="InterPro" id="IPR037066">
    <property type="entry name" value="Plug_dom_sf"/>
</dbReference>
<keyword evidence="6 7" id="KW-0998">Cell outer membrane</keyword>
<evidence type="ECO:0000259" key="8">
    <source>
        <dbReference type="Pfam" id="PF07715"/>
    </source>
</evidence>
<protein>
    <submittedName>
        <fullName evidence="9">TonB-dependent receptor</fullName>
    </submittedName>
</protein>
<comment type="caution">
    <text evidence="9">The sequence shown here is derived from an EMBL/GenBank/DDBJ whole genome shotgun (WGS) entry which is preliminary data.</text>
</comment>
<keyword evidence="4 7" id="KW-0812">Transmembrane</keyword>
<organism evidence="9 10">
    <name type="scientific">Cyclobacterium qasimii M12-11B</name>
    <dbReference type="NCBI Taxonomy" id="641524"/>
    <lineage>
        <taxon>Bacteria</taxon>
        <taxon>Pseudomonadati</taxon>
        <taxon>Bacteroidota</taxon>
        <taxon>Cytophagia</taxon>
        <taxon>Cytophagales</taxon>
        <taxon>Cyclobacteriaceae</taxon>
        <taxon>Cyclobacterium</taxon>
    </lineage>
</organism>
<evidence type="ECO:0000256" key="2">
    <source>
        <dbReference type="ARBA" id="ARBA00022448"/>
    </source>
</evidence>
<evidence type="ECO:0000256" key="3">
    <source>
        <dbReference type="ARBA" id="ARBA00022452"/>
    </source>
</evidence>
<gene>
    <name evidence="9" type="ORF">ADICYQ_3909</name>
</gene>
<dbReference type="SUPFAM" id="SSF49464">
    <property type="entry name" value="Carboxypeptidase regulatory domain-like"/>
    <property type="match status" value="1"/>
</dbReference>
<dbReference type="Pfam" id="PF13715">
    <property type="entry name" value="CarbopepD_reg_2"/>
    <property type="match status" value="1"/>
</dbReference>
<name>S7WJZ6_9BACT</name>
<proteinExistence type="inferred from homology"/>
<dbReference type="Pfam" id="PF07715">
    <property type="entry name" value="Plug"/>
    <property type="match status" value="1"/>
</dbReference>
<dbReference type="PATRIC" id="fig|641524.5.peg.3878"/>
<reference evidence="9 10" key="1">
    <citation type="journal article" date="2013" name="Genome Announc.">
        <title>Draft Genome Sequence of Cyclobacterium qasimii Strain M12-11BT, Isolated from Arctic Marine Sediment.</title>
        <authorList>
            <person name="Shivaji S."/>
            <person name="Ara S."/>
            <person name="Singh A."/>
            <person name="Kumar Pinnaka A."/>
        </authorList>
    </citation>
    <scope>NUCLEOTIDE SEQUENCE [LARGE SCALE GENOMIC DNA]</scope>
    <source>
        <strain evidence="9 10">M12-11B</strain>
    </source>
</reference>
<dbReference type="InterPro" id="IPR008969">
    <property type="entry name" value="CarboxyPept-like_regulatory"/>
</dbReference>
<evidence type="ECO:0000256" key="5">
    <source>
        <dbReference type="ARBA" id="ARBA00023136"/>
    </source>
</evidence>
<comment type="subcellular location">
    <subcellularLocation>
        <location evidence="1 7">Cell outer membrane</location>
        <topology evidence="1 7">Multi-pass membrane protein</topology>
    </subcellularLocation>
</comment>
<evidence type="ECO:0000313" key="10">
    <source>
        <dbReference type="Proteomes" id="UP000014974"/>
    </source>
</evidence>
<evidence type="ECO:0000313" key="9">
    <source>
        <dbReference type="EMBL" id="EPR67039.1"/>
    </source>
</evidence>
<keyword evidence="3 7" id="KW-1134">Transmembrane beta strand</keyword>
<keyword evidence="2 7" id="KW-0813">Transport</keyword>
<dbReference type="InterPro" id="IPR023997">
    <property type="entry name" value="TonB-dep_OMP_SusC/RagA_CS"/>
</dbReference>
<dbReference type="Gene3D" id="2.60.40.1120">
    <property type="entry name" value="Carboxypeptidase-like, regulatory domain"/>
    <property type="match status" value="1"/>
</dbReference>
<dbReference type="InterPro" id="IPR039426">
    <property type="entry name" value="TonB-dep_rcpt-like"/>
</dbReference>
<keyword evidence="5 7" id="KW-0472">Membrane</keyword>
<feature type="domain" description="TonB-dependent receptor plug" evidence="8">
    <location>
        <begin position="224"/>
        <end position="329"/>
    </location>
</feature>
<dbReference type="NCBIfam" id="TIGR04057">
    <property type="entry name" value="SusC_RagA_signa"/>
    <property type="match status" value="1"/>
</dbReference>
<evidence type="ECO:0000256" key="4">
    <source>
        <dbReference type="ARBA" id="ARBA00022692"/>
    </source>
</evidence>
<dbReference type="InterPro" id="IPR023996">
    <property type="entry name" value="TonB-dep_OMP_SusC/RagA"/>
</dbReference>
<dbReference type="NCBIfam" id="TIGR04056">
    <property type="entry name" value="OMP_RagA_SusC"/>
    <property type="match status" value="1"/>
</dbReference>
<sequence>MKNKLLKTIIMLSKCFLYGFVLQTLMLNLVLALNANGQYKTIEEVRVTLTADQLTLDRFFKEVQRQTPFKFSFENRDMERSLDISFSQKEGKVIDFLREVSFQTELSFRQVNHGIDVLKREGKGGAVISAPDPITINGTVTDKNGEPIPGVTVSVPGTSIGTATDLEGEYSLPVPEGSKLVFSFIGFENQSVVVGTQSVIDIILKEDMASLDEVVVVGYGSVRKSDLTGSIASIRSEEIKGLPVRSIAESIQGRVAGVMVNKSSGRPGSGSEIIIRGVGSINGLSPLFVVDGVISGNSPTFNPRDVESIEIIKDASAAAIYGAQAAGGVVLVTTKRGSFGQKNKIEFTSNTGVRQISNSYKMLETDDYVRARNGIGDDYDLWDDSNLPNTNWFNELFETGIEQSYLLSFSGGSEKIKYYLSSGYEKEEGIQKGNYWERYSIRLNADYAVTKNVTLGHQLYLAKMQQDPYTMELPWRTLPYMDVYNEDGTFAAVPPVVEFSGGNPIAELGYRHYKSRDLSVNSIFYVNWEITPGLNFRTTGSGSFGSGYDDNFSEANLLRRAQTNENYSKSLNYSESYILNSTLTYDRVFGEKHDFKIMGGYEVRNSHGASLSSQATGFPVRVAESFALSTNNNKTASGGLSYGSFLSQFGRLNYMYDSKYILTANIRRDGSPKFGPQNRWGVFPSLSAGWKINEERFFNTSFFDLLKPRISWGILGNDSALGNFLYQPSYQQVTMHSFDEVSSIGGFNSIRVVNENIKWEEIHSTDIGIDIAILDGKVTFNADYYWRNTKDMIYNLSIPLSSGIGGVNSNPSLMPVNIGSILNKGWEISSQYRNTLGDLKFSIGGNLSHNENKVLDLGLPTAYIYSGGAWPLSSNSRPFITENGQPVGQLYGFIADGIIQSQEEIDGLNQTASDFAGQTAFYNHQYTGPGDLRFRDLDGDGRITAEDRTVIGNPWPKLQYGFNLYLEWKNFDLNATIIGIAGRDVMNDVKAFEQNFQQDFQSTYDIFNASYFLGNGLTDQPRLGLFDPSGSGAFIEDPSKNYRYYSTYLVEDGSYMKIKNISIGYTFPESILNRVGMDHLRIYLSGQNLFTFTKFSGLDPEFSNDVKNHGQYNTSTYPQTQLISFGLELGI</sequence>
<keyword evidence="9" id="KW-0675">Receptor</keyword>
<dbReference type="GO" id="GO:0009279">
    <property type="term" value="C:cell outer membrane"/>
    <property type="evidence" value="ECO:0007669"/>
    <property type="project" value="UniProtKB-SubCell"/>
</dbReference>
<evidence type="ECO:0000256" key="1">
    <source>
        <dbReference type="ARBA" id="ARBA00004571"/>
    </source>
</evidence>
<dbReference type="PROSITE" id="PS52016">
    <property type="entry name" value="TONB_DEPENDENT_REC_3"/>
    <property type="match status" value="1"/>
</dbReference>